<reference evidence="3" key="1">
    <citation type="submission" date="2020-10" db="EMBL/GenBank/DDBJ databases">
        <authorList>
            <person name="Kikuchi T."/>
        </authorList>
    </citation>
    <scope>NUCLEOTIDE SEQUENCE</scope>
    <source>
        <strain evidence="3">NKZ352</strain>
    </source>
</reference>
<keyword evidence="2" id="KW-1133">Transmembrane helix</keyword>
<dbReference type="Proteomes" id="UP000835052">
    <property type="component" value="Unassembled WGS sequence"/>
</dbReference>
<name>A0A8S1HQL8_9PELO</name>
<sequence>MEAPHVLVLAPLVVFALFFILIVLLRSFFVLSRSDQRRSRNQEFRSTLTTLSVESVVEMPGSTSNSTSYPQPNPPGYYSEVMTTETSAVYPVYVPPYAAPLMSLRDPRQFNGLPGLQAPPPYPPPPSYNQIHNFPELPTGSNTFIDTQSSRSSKKMDVTPVE</sequence>
<protein>
    <submittedName>
        <fullName evidence="3">Uncharacterized protein</fullName>
    </submittedName>
</protein>
<accession>A0A8S1HQL8</accession>
<comment type="caution">
    <text evidence="3">The sequence shown here is derived from an EMBL/GenBank/DDBJ whole genome shotgun (WGS) entry which is preliminary data.</text>
</comment>
<keyword evidence="2" id="KW-0472">Membrane</keyword>
<feature type="region of interest" description="Disordered" evidence="1">
    <location>
        <begin position="110"/>
        <end position="162"/>
    </location>
</feature>
<proteinExistence type="predicted"/>
<feature type="compositionally biased region" description="Polar residues" evidence="1">
    <location>
        <begin position="139"/>
        <end position="151"/>
    </location>
</feature>
<feature type="compositionally biased region" description="Pro residues" evidence="1">
    <location>
        <begin position="117"/>
        <end position="127"/>
    </location>
</feature>
<gene>
    <name evidence="3" type="ORF">CAUJ_LOCUS14842</name>
</gene>
<keyword evidence="2" id="KW-0812">Transmembrane</keyword>
<feature type="transmembrane region" description="Helical" evidence="2">
    <location>
        <begin position="6"/>
        <end position="31"/>
    </location>
</feature>
<evidence type="ECO:0000256" key="2">
    <source>
        <dbReference type="SAM" id="Phobius"/>
    </source>
</evidence>
<dbReference type="AlphaFoldDB" id="A0A8S1HQL8"/>
<evidence type="ECO:0000313" key="3">
    <source>
        <dbReference type="EMBL" id="CAD6198937.1"/>
    </source>
</evidence>
<keyword evidence="4" id="KW-1185">Reference proteome</keyword>
<dbReference type="OrthoDB" id="5820717at2759"/>
<evidence type="ECO:0000256" key="1">
    <source>
        <dbReference type="SAM" id="MobiDB-lite"/>
    </source>
</evidence>
<dbReference type="EMBL" id="CAJGYM010000144">
    <property type="protein sequence ID" value="CAD6198937.1"/>
    <property type="molecule type" value="Genomic_DNA"/>
</dbReference>
<organism evidence="3 4">
    <name type="scientific">Caenorhabditis auriculariae</name>
    <dbReference type="NCBI Taxonomy" id="2777116"/>
    <lineage>
        <taxon>Eukaryota</taxon>
        <taxon>Metazoa</taxon>
        <taxon>Ecdysozoa</taxon>
        <taxon>Nematoda</taxon>
        <taxon>Chromadorea</taxon>
        <taxon>Rhabditida</taxon>
        <taxon>Rhabditina</taxon>
        <taxon>Rhabditomorpha</taxon>
        <taxon>Rhabditoidea</taxon>
        <taxon>Rhabditidae</taxon>
        <taxon>Peloderinae</taxon>
        <taxon>Caenorhabditis</taxon>
    </lineage>
</organism>
<evidence type="ECO:0000313" key="4">
    <source>
        <dbReference type="Proteomes" id="UP000835052"/>
    </source>
</evidence>